<sequence>MKLSNLAQVRLAGVSLGLTLIGCPLWAHAADVVVASNGGLWEVATRECFVAPYEKQTGKRARVVLGSSPQWVNQVAANPNRPPIDLIIVPPDMVIDNIKRGLVEPFTPDKLPVLEEMDPRMLEIGRGHAAVVGYSSMGLAYNTETVKNPPKTWEEFVARTQNGEWNAAIQGMKEASTPSTVLWMFAHVFGGGADNIDPAFQAIERMNAKGHMRVWNDMNEFLNLLKLGEIDIGMYWEGRTWAFHDDGNPEIAFIKPEPGVAIHSSLVQKVKNGNPDAWDFLNVMLSAEAMSCFGNRMQYGVGNGKAVYKPDVIDRVTKPDEILWPPYEEIAVNVRDWVEQWNREVAQ</sequence>
<dbReference type="SUPFAM" id="SSF53850">
    <property type="entry name" value="Periplasmic binding protein-like II"/>
    <property type="match status" value="1"/>
</dbReference>
<evidence type="ECO:0000313" key="4">
    <source>
        <dbReference type="Proteomes" id="UP000318405"/>
    </source>
</evidence>
<dbReference type="GO" id="GO:0030976">
    <property type="term" value="F:thiamine pyrophosphate binding"/>
    <property type="evidence" value="ECO:0007669"/>
    <property type="project" value="TreeGrafter"/>
</dbReference>
<reference evidence="3 4" key="1">
    <citation type="submission" date="2019-07" db="EMBL/GenBank/DDBJ databases">
        <title>Qingshengfaniella alkalisoli gen. nov., sp. nov., isolated from saline soil.</title>
        <authorList>
            <person name="Xu L."/>
            <person name="Huang X.-X."/>
            <person name="Sun J.-Q."/>
        </authorList>
    </citation>
    <scope>NUCLEOTIDE SEQUENCE [LARGE SCALE GENOMIC DNA]</scope>
    <source>
        <strain evidence="3 4">DSM 27279</strain>
    </source>
</reference>
<dbReference type="InterPro" id="IPR006059">
    <property type="entry name" value="SBP"/>
</dbReference>
<dbReference type="Pfam" id="PF13416">
    <property type="entry name" value="SBP_bac_8"/>
    <property type="match status" value="1"/>
</dbReference>
<accession>A0A556ACD9</accession>
<feature type="signal peptide" evidence="2">
    <location>
        <begin position="1"/>
        <end position="29"/>
    </location>
</feature>
<name>A0A556ACD9_9BURK</name>
<dbReference type="Gene3D" id="3.40.190.10">
    <property type="entry name" value="Periplasmic binding protein-like II"/>
    <property type="match status" value="2"/>
</dbReference>
<protein>
    <submittedName>
        <fullName evidence="3">Extracellular solute-binding protein</fullName>
    </submittedName>
</protein>
<dbReference type="PANTHER" id="PTHR30006:SF2">
    <property type="entry name" value="ABC TRANSPORTER SUBSTRATE-BINDING PROTEIN"/>
    <property type="match status" value="1"/>
</dbReference>
<dbReference type="AlphaFoldDB" id="A0A556ACD9"/>
<evidence type="ECO:0000256" key="2">
    <source>
        <dbReference type="SAM" id="SignalP"/>
    </source>
</evidence>
<dbReference type="OrthoDB" id="9155688at2"/>
<organism evidence="3 4">
    <name type="scientific">Verticiella sediminum</name>
    <dbReference type="NCBI Taxonomy" id="1247510"/>
    <lineage>
        <taxon>Bacteria</taxon>
        <taxon>Pseudomonadati</taxon>
        <taxon>Pseudomonadota</taxon>
        <taxon>Betaproteobacteria</taxon>
        <taxon>Burkholderiales</taxon>
        <taxon>Alcaligenaceae</taxon>
        <taxon>Verticiella</taxon>
    </lineage>
</organism>
<gene>
    <name evidence="3" type="ORF">FOZ76_22370</name>
</gene>
<keyword evidence="1 2" id="KW-0732">Signal</keyword>
<feature type="chain" id="PRO_5022136132" evidence="2">
    <location>
        <begin position="30"/>
        <end position="347"/>
    </location>
</feature>
<proteinExistence type="predicted"/>
<dbReference type="Proteomes" id="UP000318405">
    <property type="component" value="Unassembled WGS sequence"/>
</dbReference>
<comment type="caution">
    <text evidence="3">The sequence shown here is derived from an EMBL/GenBank/DDBJ whole genome shotgun (WGS) entry which is preliminary data.</text>
</comment>
<keyword evidence="4" id="KW-1185">Reference proteome</keyword>
<evidence type="ECO:0000313" key="3">
    <source>
        <dbReference type="EMBL" id="TSH90556.1"/>
    </source>
</evidence>
<dbReference type="RefSeq" id="WP_143950473.1">
    <property type="nucleotide sequence ID" value="NZ_BAABMB010000003.1"/>
</dbReference>
<dbReference type="GO" id="GO:0030288">
    <property type="term" value="C:outer membrane-bounded periplasmic space"/>
    <property type="evidence" value="ECO:0007669"/>
    <property type="project" value="TreeGrafter"/>
</dbReference>
<dbReference type="PROSITE" id="PS51257">
    <property type="entry name" value="PROKAR_LIPOPROTEIN"/>
    <property type="match status" value="1"/>
</dbReference>
<dbReference type="GO" id="GO:0015888">
    <property type="term" value="P:thiamine transport"/>
    <property type="evidence" value="ECO:0007669"/>
    <property type="project" value="TreeGrafter"/>
</dbReference>
<evidence type="ECO:0000256" key="1">
    <source>
        <dbReference type="ARBA" id="ARBA00022729"/>
    </source>
</evidence>
<dbReference type="EMBL" id="VLTJ01000039">
    <property type="protein sequence ID" value="TSH90556.1"/>
    <property type="molecule type" value="Genomic_DNA"/>
</dbReference>
<dbReference type="GO" id="GO:0030975">
    <property type="term" value="F:thiamine binding"/>
    <property type="evidence" value="ECO:0007669"/>
    <property type="project" value="TreeGrafter"/>
</dbReference>
<dbReference type="PANTHER" id="PTHR30006">
    <property type="entry name" value="THIAMINE-BINDING PERIPLASMIC PROTEIN-RELATED"/>
    <property type="match status" value="1"/>
</dbReference>